<reference evidence="3 4" key="1">
    <citation type="submission" date="2024-03" db="EMBL/GenBank/DDBJ databases">
        <title>Phenotype and Genome Characterization of a Sulfate-Reducing Bacterium Pseudodesulfovibrio sp. strain 5S69, isolated from Petroleum Reservoir in Tatarstan (Russia).</title>
        <authorList>
            <person name="Bidzhieva S.K."/>
            <person name="Kadnikov V."/>
            <person name="Tourova T.P."/>
            <person name="Samigullina S.R."/>
            <person name="Sokolova D.S."/>
            <person name="Poltaraus A.B."/>
            <person name="Avtukh A.N."/>
            <person name="Tereshina V.M."/>
            <person name="Mardanov A.V."/>
            <person name="Nazina T.N."/>
        </authorList>
    </citation>
    <scope>NUCLEOTIDE SEQUENCE [LARGE SCALE GENOMIC DNA]</scope>
    <source>
        <strain evidence="3 4">5S69</strain>
    </source>
</reference>
<accession>A0ABZ2J4T3</accession>
<organism evidence="3 4">
    <name type="scientific">Pseudodesulfovibrio methanolicus</name>
    <dbReference type="NCBI Taxonomy" id="3126690"/>
    <lineage>
        <taxon>Bacteria</taxon>
        <taxon>Pseudomonadati</taxon>
        <taxon>Thermodesulfobacteriota</taxon>
        <taxon>Desulfovibrionia</taxon>
        <taxon>Desulfovibrionales</taxon>
        <taxon>Desulfovibrionaceae</taxon>
    </lineage>
</organism>
<dbReference type="NCBIfam" id="TIGR04354">
    <property type="entry name" value="amphi-Trp"/>
    <property type="match status" value="1"/>
</dbReference>
<dbReference type="InterPro" id="IPR027598">
    <property type="entry name" value="Amphi-Trp_dom"/>
</dbReference>
<dbReference type="Pfam" id="PF20068">
    <property type="entry name" value="Amphi-Trp"/>
    <property type="match status" value="1"/>
</dbReference>
<feature type="compositionally biased region" description="Low complexity" evidence="1">
    <location>
        <begin position="15"/>
        <end position="26"/>
    </location>
</feature>
<feature type="region of interest" description="Disordered" evidence="1">
    <location>
        <begin position="1"/>
        <end position="54"/>
    </location>
</feature>
<evidence type="ECO:0000313" key="3">
    <source>
        <dbReference type="EMBL" id="WWX23793.1"/>
    </source>
</evidence>
<gene>
    <name evidence="3" type="ORF">V8V93_06200</name>
</gene>
<evidence type="ECO:0000313" key="4">
    <source>
        <dbReference type="Proteomes" id="UP001385389"/>
    </source>
</evidence>
<evidence type="ECO:0000256" key="1">
    <source>
        <dbReference type="SAM" id="MobiDB-lite"/>
    </source>
</evidence>
<dbReference type="EMBL" id="CP146609">
    <property type="protein sequence ID" value="WWX23793.1"/>
    <property type="molecule type" value="Genomic_DNA"/>
</dbReference>
<proteinExistence type="predicted"/>
<dbReference type="Proteomes" id="UP001385389">
    <property type="component" value="Chromosome"/>
</dbReference>
<evidence type="ECO:0000259" key="2">
    <source>
        <dbReference type="Pfam" id="PF20068"/>
    </source>
</evidence>
<feature type="domain" description="Amphi-Trp" evidence="2">
    <location>
        <begin position="72"/>
        <end position="150"/>
    </location>
</feature>
<dbReference type="RefSeq" id="WP_338669490.1">
    <property type="nucleotide sequence ID" value="NZ_CP146609.1"/>
</dbReference>
<keyword evidence="4" id="KW-1185">Reference proteome</keyword>
<feature type="compositionally biased region" description="Low complexity" evidence="1">
    <location>
        <begin position="38"/>
        <end position="51"/>
    </location>
</feature>
<name>A0ABZ2J4T3_9BACT</name>
<protein>
    <submittedName>
        <fullName evidence="3">Amphi-Trp domain-containing protein</fullName>
    </submittedName>
</protein>
<sequence>MSDERLGTNPLDWVTPDAAPTAAPRTQEPRPSGQTTQPAPACAAKNAEPAAPRTPLFQAAKSNEEMTMGKGKIKIEQTMDTPQVIAYLKDLADSLESGVIRAENEEGTLVLGVPDTMQVELKLARKKNKAKCEIDLEWLDDGSQAESLKISGD</sequence>